<sequence length="140" mass="15859">MEFRAAQRDETPEREQSEIQCMYARQLISCEPSHDDGSHVRPNGERWEREACSRCRMHGAELEGLPCDDTDSARLCITGRCSNSVCHTRQPGSFCDRKIISAKITNPCEILQIIHTTLPHTCRSKRVRVTTLLSSLSLSL</sequence>
<dbReference type="Proteomes" id="UP000054495">
    <property type="component" value="Unassembled WGS sequence"/>
</dbReference>
<proteinExistence type="predicted"/>
<keyword evidence="2" id="KW-1185">Reference proteome</keyword>
<name>A0A0D6MCX5_9BILA</name>
<protein>
    <submittedName>
        <fullName evidence="1">Uncharacterized protein</fullName>
    </submittedName>
</protein>
<organism evidence="1 2">
    <name type="scientific">Ancylostoma ceylanicum</name>
    <dbReference type="NCBI Taxonomy" id="53326"/>
    <lineage>
        <taxon>Eukaryota</taxon>
        <taxon>Metazoa</taxon>
        <taxon>Ecdysozoa</taxon>
        <taxon>Nematoda</taxon>
        <taxon>Chromadorea</taxon>
        <taxon>Rhabditida</taxon>
        <taxon>Rhabditina</taxon>
        <taxon>Rhabditomorpha</taxon>
        <taxon>Strongyloidea</taxon>
        <taxon>Ancylostomatidae</taxon>
        <taxon>Ancylostomatinae</taxon>
        <taxon>Ancylostoma</taxon>
    </lineage>
</organism>
<gene>
    <name evidence="1" type="ORF">ANCCEY_01216</name>
</gene>
<evidence type="ECO:0000313" key="1">
    <source>
        <dbReference type="EMBL" id="EPB79672.1"/>
    </source>
</evidence>
<reference evidence="1 2" key="1">
    <citation type="submission" date="2013-05" db="EMBL/GenBank/DDBJ databases">
        <title>Draft genome of the parasitic nematode Anyclostoma ceylanicum.</title>
        <authorList>
            <person name="Mitreva M."/>
        </authorList>
    </citation>
    <scope>NUCLEOTIDE SEQUENCE [LARGE SCALE GENOMIC DNA]</scope>
</reference>
<dbReference type="EMBL" id="KE124790">
    <property type="protein sequence ID" value="EPB79672.1"/>
    <property type="molecule type" value="Genomic_DNA"/>
</dbReference>
<evidence type="ECO:0000313" key="2">
    <source>
        <dbReference type="Proteomes" id="UP000054495"/>
    </source>
</evidence>
<dbReference type="AlphaFoldDB" id="A0A0D6MCX5"/>
<accession>A0A0D6MCX5</accession>